<keyword evidence="12" id="KW-1185">Reference proteome</keyword>
<dbReference type="Pfam" id="PF26200">
    <property type="entry name" value="Rcat_RNF216"/>
    <property type="match status" value="1"/>
</dbReference>
<proteinExistence type="predicted"/>
<dbReference type="HOGENOM" id="CLU_004235_3_2_1"/>
<evidence type="ECO:0000313" key="12">
    <source>
        <dbReference type="Proteomes" id="UP000054549"/>
    </source>
</evidence>
<keyword evidence="2" id="KW-0808">Transferase</keyword>
<dbReference type="AlphaFoldDB" id="A0A0C2S7E0"/>
<evidence type="ECO:0000259" key="10">
    <source>
        <dbReference type="PROSITE" id="PS51873"/>
    </source>
</evidence>
<dbReference type="InterPro" id="IPR017907">
    <property type="entry name" value="Znf_RING_CS"/>
</dbReference>
<dbReference type="CDD" id="cd20335">
    <property type="entry name" value="BRcat_RBR"/>
    <property type="match status" value="1"/>
</dbReference>
<dbReference type="OrthoDB" id="1431934at2759"/>
<dbReference type="PANTHER" id="PTHR22770:SF13">
    <property type="entry name" value="RING-TYPE DOMAIN-CONTAINING PROTEIN"/>
    <property type="match status" value="1"/>
</dbReference>
<organism evidence="11 12">
    <name type="scientific">Amanita muscaria (strain Koide BX008)</name>
    <dbReference type="NCBI Taxonomy" id="946122"/>
    <lineage>
        <taxon>Eukaryota</taxon>
        <taxon>Fungi</taxon>
        <taxon>Dikarya</taxon>
        <taxon>Basidiomycota</taxon>
        <taxon>Agaricomycotina</taxon>
        <taxon>Agaricomycetes</taxon>
        <taxon>Agaricomycetidae</taxon>
        <taxon>Agaricales</taxon>
        <taxon>Pluteineae</taxon>
        <taxon>Amanitaceae</taxon>
        <taxon>Amanita</taxon>
    </lineage>
</organism>
<dbReference type="InterPro" id="IPR013083">
    <property type="entry name" value="Znf_RING/FYVE/PHD"/>
</dbReference>
<keyword evidence="3" id="KW-0479">Metal-binding</keyword>
<dbReference type="Pfam" id="PF00097">
    <property type="entry name" value="zf-C3HC4"/>
    <property type="match status" value="1"/>
</dbReference>
<dbReference type="SUPFAM" id="SSF57850">
    <property type="entry name" value="RING/U-box"/>
    <property type="match status" value="3"/>
</dbReference>
<evidence type="ECO:0000256" key="2">
    <source>
        <dbReference type="ARBA" id="ARBA00022679"/>
    </source>
</evidence>
<dbReference type="InterPro" id="IPR013087">
    <property type="entry name" value="Znf_C2H2_type"/>
</dbReference>
<evidence type="ECO:0000256" key="3">
    <source>
        <dbReference type="ARBA" id="ARBA00022723"/>
    </source>
</evidence>
<dbReference type="PANTHER" id="PTHR22770">
    <property type="entry name" value="UBIQUITIN CONJUGATING ENZYME 7 INTERACTING PROTEIN-RELATED"/>
    <property type="match status" value="1"/>
</dbReference>
<feature type="domain" description="C2H2-type" evidence="9">
    <location>
        <begin position="372"/>
        <end position="400"/>
    </location>
</feature>
<dbReference type="GO" id="GO:0043130">
    <property type="term" value="F:ubiquitin binding"/>
    <property type="evidence" value="ECO:0007669"/>
    <property type="project" value="TreeGrafter"/>
</dbReference>
<evidence type="ECO:0000256" key="7">
    <source>
        <dbReference type="ARBA" id="ARBA00022833"/>
    </source>
</evidence>
<keyword evidence="7" id="KW-0862">Zinc</keyword>
<dbReference type="GO" id="GO:0000151">
    <property type="term" value="C:ubiquitin ligase complex"/>
    <property type="evidence" value="ECO:0007669"/>
    <property type="project" value="TreeGrafter"/>
</dbReference>
<dbReference type="PROSITE" id="PS00028">
    <property type="entry name" value="ZINC_FINGER_C2H2_1"/>
    <property type="match status" value="1"/>
</dbReference>
<accession>A0A0C2S7E0</accession>
<dbReference type="GO" id="GO:0008270">
    <property type="term" value="F:zinc ion binding"/>
    <property type="evidence" value="ECO:0007669"/>
    <property type="project" value="UniProtKB-KW"/>
</dbReference>
<name>A0A0C2S7E0_AMAMK</name>
<dbReference type="Gene3D" id="3.30.40.10">
    <property type="entry name" value="Zinc/RING finger domain, C3HC4 (zinc finger)"/>
    <property type="match status" value="1"/>
</dbReference>
<reference evidence="11 12" key="1">
    <citation type="submission" date="2014-04" db="EMBL/GenBank/DDBJ databases">
        <title>Evolutionary Origins and Diversification of the Mycorrhizal Mutualists.</title>
        <authorList>
            <consortium name="DOE Joint Genome Institute"/>
            <consortium name="Mycorrhizal Genomics Consortium"/>
            <person name="Kohler A."/>
            <person name="Kuo A."/>
            <person name="Nagy L.G."/>
            <person name="Floudas D."/>
            <person name="Copeland A."/>
            <person name="Barry K.W."/>
            <person name="Cichocki N."/>
            <person name="Veneault-Fourrey C."/>
            <person name="LaButti K."/>
            <person name="Lindquist E.A."/>
            <person name="Lipzen A."/>
            <person name="Lundell T."/>
            <person name="Morin E."/>
            <person name="Murat C."/>
            <person name="Riley R."/>
            <person name="Ohm R."/>
            <person name="Sun H."/>
            <person name="Tunlid A."/>
            <person name="Henrissat B."/>
            <person name="Grigoriev I.V."/>
            <person name="Hibbett D.S."/>
            <person name="Martin F."/>
        </authorList>
    </citation>
    <scope>NUCLEOTIDE SEQUENCE [LARGE SCALE GENOMIC DNA]</scope>
    <source>
        <strain evidence="11 12">Koide BX008</strain>
    </source>
</reference>
<dbReference type="STRING" id="946122.A0A0C2S7E0"/>
<protein>
    <recommendedName>
        <fullName evidence="13">RING-type domain-containing protein</fullName>
    </recommendedName>
</protein>
<evidence type="ECO:0000256" key="8">
    <source>
        <dbReference type="PROSITE-ProRule" id="PRU00042"/>
    </source>
</evidence>
<dbReference type="InterPro" id="IPR044066">
    <property type="entry name" value="TRIAD_supradom"/>
</dbReference>
<dbReference type="SMART" id="SM00647">
    <property type="entry name" value="IBR"/>
    <property type="match status" value="2"/>
</dbReference>
<dbReference type="EMBL" id="KN818332">
    <property type="protein sequence ID" value="KIL58685.1"/>
    <property type="molecule type" value="Genomic_DNA"/>
</dbReference>
<keyword evidence="4" id="KW-0677">Repeat</keyword>
<dbReference type="PROSITE" id="PS51873">
    <property type="entry name" value="TRIAD"/>
    <property type="match status" value="1"/>
</dbReference>
<comment type="pathway">
    <text evidence="1">Protein modification; protein ubiquitination.</text>
</comment>
<dbReference type="Pfam" id="PF01485">
    <property type="entry name" value="IBR"/>
    <property type="match status" value="1"/>
</dbReference>
<dbReference type="GO" id="GO:0004842">
    <property type="term" value="F:ubiquitin-protein transferase activity"/>
    <property type="evidence" value="ECO:0007669"/>
    <property type="project" value="TreeGrafter"/>
</dbReference>
<dbReference type="GO" id="GO:0043161">
    <property type="term" value="P:proteasome-mediated ubiquitin-dependent protein catabolic process"/>
    <property type="evidence" value="ECO:0007669"/>
    <property type="project" value="TreeGrafter"/>
</dbReference>
<dbReference type="InterPro" id="IPR051628">
    <property type="entry name" value="LUBAC_E3_Ligases"/>
</dbReference>
<dbReference type="Proteomes" id="UP000054549">
    <property type="component" value="Unassembled WGS sequence"/>
</dbReference>
<evidence type="ECO:0008006" key="13">
    <source>
        <dbReference type="Google" id="ProtNLM"/>
    </source>
</evidence>
<feature type="domain" description="RING-type" evidence="10">
    <location>
        <begin position="204"/>
        <end position="403"/>
    </location>
</feature>
<evidence type="ECO:0000256" key="4">
    <source>
        <dbReference type="ARBA" id="ARBA00022737"/>
    </source>
</evidence>
<keyword evidence="5 8" id="KW-0863">Zinc-finger</keyword>
<dbReference type="PROSITE" id="PS00518">
    <property type="entry name" value="ZF_RING_1"/>
    <property type="match status" value="1"/>
</dbReference>
<dbReference type="InParanoid" id="A0A0C2S7E0"/>
<evidence type="ECO:0000259" key="9">
    <source>
        <dbReference type="PROSITE" id="PS50157"/>
    </source>
</evidence>
<evidence type="ECO:0000256" key="1">
    <source>
        <dbReference type="ARBA" id="ARBA00004906"/>
    </source>
</evidence>
<dbReference type="Gene3D" id="1.20.120.1750">
    <property type="match status" value="1"/>
</dbReference>
<evidence type="ECO:0000256" key="5">
    <source>
        <dbReference type="ARBA" id="ARBA00022771"/>
    </source>
</evidence>
<evidence type="ECO:0000313" key="11">
    <source>
        <dbReference type="EMBL" id="KIL58685.1"/>
    </source>
</evidence>
<dbReference type="InterPro" id="IPR018957">
    <property type="entry name" value="Znf_C3HC4_RING-type"/>
</dbReference>
<keyword evidence="6" id="KW-0833">Ubl conjugation pathway</keyword>
<dbReference type="GO" id="GO:0097039">
    <property type="term" value="P:protein linear polyubiquitination"/>
    <property type="evidence" value="ECO:0007669"/>
    <property type="project" value="TreeGrafter"/>
</dbReference>
<evidence type="ECO:0000256" key="6">
    <source>
        <dbReference type="ARBA" id="ARBA00022786"/>
    </source>
</evidence>
<dbReference type="PROSITE" id="PS50157">
    <property type="entry name" value="ZINC_FINGER_C2H2_2"/>
    <property type="match status" value="1"/>
</dbReference>
<gene>
    <name evidence="11" type="ORF">M378DRAFT_170342</name>
</gene>
<sequence>METEPRLPIITCLVANAYSIHHYHPSSSISRAKGPLGFHAFILVLGEDKKAVGQLKVRVEGLLAGETLDWRLWHRSFTNASGRRFLNDISARTKAHIGVDLKSKILKLYADRDIKQTIIDLVKAQIARLKLLEWSIPIPPSTTEFFIRRGLPTLKEELGEDAAALELHPTPRLIIRGGEEAHKTVDRLIEESLSGIKYEAYDGEKVTCPSCFGKASSPVLLSCGHLYCAGCLRHFLSSAAEGKKFPLVCFGNEARCGAPIAIPVIRRFLIEKQPTKFKYCATPGCMQPYRCREDSRTSTCPSCFAAVCSSCHKEAHDGMTCRERRIMDNPEEQERLNEEWARGAGAKSCPSCRIWIQKTEGCNHVTCQCGAHICWNCLATFSKAQDVYNHLRTMHGGIHANDVQPARHLVPRTIVNQDARGWQWVELGHRDDLNFACEEDGLVQDDQAGRQPQPARGWRRLRRLMQPVFQ</sequence>
<dbReference type="InterPro" id="IPR002867">
    <property type="entry name" value="IBR_dom"/>
</dbReference>